<dbReference type="PANTHER" id="PTHR21404:SF3">
    <property type="entry name" value="SMALL RNA 2'-O-METHYLTRANSFERASE"/>
    <property type="match status" value="1"/>
</dbReference>
<evidence type="ECO:0000256" key="9">
    <source>
        <dbReference type="ARBA" id="ARBA00022884"/>
    </source>
</evidence>
<evidence type="ECO:0000256" key="4">
    <source>
        <dbReference type="ARBA" id="ARBA00022603"/>
    </source>
</evidence>
<comment type="catalytic activity">
    <reaction evidence="13">
        <text>small RNA 3'-end nucleotide + S-adenosyl-L-methionine = small RNA 3'-end 2'-O-methylnucleotide + S-adenosyl-L-homocysteine + H(+)</text>
        <dbReference type="Rhea" id="RHEA:37887"/>
        <dbReference type="Rhea" id="RHEA-COMP:10415"/>
        <dbReference type="Rhea" id="RHEA-COMP:10416"/>
        <dbReference type="ChEBI" id="CHEBI:15378"/>
        <dbReference type="ChEBI" id="CHEBI:57856"/>
        <dbReference type="ChEBI" id="CHEBI:59789"/>
        <dbReference type="ChEBI" id="CHEBI:74896"/>
        <dbReference type="ChEBI" id="CHEBI:74898"/>
        <dbReference type="EC" id="2.1.1.386"/>
    </reaction>
</comment>
<comment type="cofactor">
    <cofactor evidence="1">
        <name>Mg(2+)</name>
        <dbReference type="ChEBI" id="CHEBI:18420"/>
    </cofactor>
</comment>
<evidence type="ECO:0000256" key="1">
    <source>
        <dbReference type="ARBA" id="ARBA00001946"/>
    </source>
</evidence>
<keyword evidence="10" id="KW-0943">RNA-mediated gene silencing</keyword>
<dbReference type="InterPro" id="IPR029063">
    <property type="entry name" value="SAM-dependent_MTases_sf"/>
</dbReference>
<keyword evidence="6" id="KW-0949">S-adenosyl-L-methionine</keyword>
<evidence type="ECO:0000256" key="11">
    <source>
        <dbReference type="ARBA" id="ARBA00029981"/>
    </source>
</evidence>
<keyword evidence="9" id="KW-0694">RNA-binding</keyword>
<keyword evidence="15" id="KW-1185">Reference proteome</keyword>
<name>A0ABN9E8F2_9NEOB</name>
<evidence type="ECO:0000256" key="10">
    <source>
        <dbReference type="ARBA" id="ARBA00023158"/>
    </source>
</evidence>
<dbReference type="Gene3D" id="3.40.50.150">
    <property type="entry name" value="Vaccinia Virus protein VP39"/>
    <property type="match status" value="1"/>
</dbReference>
<keyword evidence="5" id="KW-0808">Transferase</keyword>
<dbReference type="InterPro" id="IPR026610">
    <property type="entry name" value="Hen1"/>
</dbReference>
<gene>
    <name evidence="14" type="ORF">SPARVUS_LOCUS9213768</name>
</gene>
<proteinExistence type="inferred from homology"/>
<feature type="non-terminal residue" evidence="14">
    <location>
        <position position="1"/>
    </location>
</feature>
<keyword evidence="4" id="KW-0489">Methyltransferase</keyword>
<keyword evidence="7" id="KW-0479">Metal-binding</keyword>
<reference evidence="14" key="1">
    <citation type="submission" date="2023-05" db="EMBL/GenBank/DDBJ databases">
        <authorList>
            <person name="Stuckert A."/>
        </authorList>
    </citation>
    <scope>NUCLEOTIDE SEQUENCE</scope>
</reference>
<comment type="caution">
    <text evidence="14">The sequence shown here is derived from an EMBL/GenBank/DDBJ whole genome shotgun (WGS) entry which is preliminary data.</text>
</comment>
<evidence type="ECO:0000256" key="8">
    <source>
        <dbReference type="ARBA" id="ARBA00022842"/>
    </source>
</evidence>
<dbReference type="EC" id="2.1.1.386" evidence="12"/>
<protein>
    <recommendedName>
        <fullName evidence="3">Small RNA 2'-O-methyltransferase</fullName>
        <ecNumber evidence="12">2.1.1.386</ecNumber>
    </recommendedName>
    <alternativeName>
        <fullName evidence="11">HEN1 methyltransferase homolog 1</fullName>
    </alternativeName>
</protein>
<evidence type="ECO:0000256" key="7">
    <source>
        <dbReference type="ARBA" id="ARBA00022723"/>
    </source>
</evidence>
<dbReference type="Proteomes" id="UP001162483">
    <property type="component" value="Unassembled WGS sequence"/>
</dbReference>
<evidence type="ECO:0000256" key="13">
    <source>
        <dbReference type="ARBA" id="ARBA00048418"/>
    </source>
</evidence>
<organism evidence="14 15">
    <name type="scientific">Staurois parvus</name>
    <dbReference type="NCBI Taxonomy" id="386267"/>
    <lineage>
        <taxon>Eukaryota</taxon>
        <taxon>Metazoa</taxon>
        <taxon>Chordata</taxon>
        <taxon>Craniata</taxon>
        <taxon>Vertebrata</taxon>
        <taxon>Euteleostomi</taxon>
        <taxon>Amphibia</taxon>
        <taxon>Batrachia</taxon>
        <taxon>Anura</taxon>
        <taxon>Neobatrachia</taxon>
        <taxon>Ranoidea</taxon>
        <taxon>Ranidae</taxon>
        <taxon>Staurois</taxon>
    </lineage>
</organism>
<comment type="similarity">
    <text evidence="2">Belongs to the methyltransferase superfamily. HEN1 family.</text>
</comment>
<evidence type="ECO:0000256" key="5">
    <source>
        <dbReference type="ARBA" id="ARBA00022679"/>
    </source>
</evidence>
<dbReference type="PANTHER" id="PTHR21404">
    <property type="entry name" value="HEN1"/>
    <property type="match status" value="1"/>
</dbReference>
<evidence type="ECO:0000256" key="12">
    <source>
        <dbReference type="ARBA" id="ARBA00035025"/>
    </source>
</evidence>
<keyword evidence="8" id="KW-0460">Magnesium</keyword>
<dbReference type="SUPFAM" id="SSF53335">
    <property type="entry name" value="S-adenosyl-L-methionine-dependent methyltransferases"/>
    <property type="match status" value="1"/>
</dbReference>
<evidence type="ECO:0000313" key="14">
    <source>
        <dbReference type="EMBL" id="CAI9579951.1"/>
    </source>
</evidence>
<evidence type="ECO:0000313" key="15">
    <source>
        <dbReference type="Proteomes" id="UP001162483"/>
    </source>
</evidence>
<dbReference type="EMBL" id="CATNWA010015143">
    <property type="protein sequence ID" value="CAI9579951.1"/>
    <property type="molecule type" value="Genomic_DNA"/>
</dbReference>
<evidence type="ECO:0000256" key="2">
    <source>
        <dbReference type="ARBA" id="ARBA00009026"/>
    </source>
</evidence>
<sequence length="345" mass="39727">QVADLGCSECSLLHRLRFWNCIEFLVGVDIDEETLRRKMHTLTPLPTHYLEPMERALTVILYKGSVCEKDPALLGFDLISCVELIEHLELDDLDKLEDALFGFMAPKAVVITTPNAEFNILLPKTQKFRHPDHKFEWSREEFQSWAFKVARHFNYTVEFSGVGKPPPEHEEVGFCSQIALFMKNYTESEESINIKKQYKSIYKTVLHVVYPSLQEEKYLRRAVLNVALLHADRMKNSLLDSHRNREENKQDIATGVTDHRDAYKYSGWSFGLETETQSEENELTQPFIQGNTIHIPLEAIFIISKVKKLCGSLDVLRNFIAGEVPLSEDGKTIMYSVNLDDVQEV</sequence>
<accession>A0ABN9E8F2</accession>
<evidence type="ECO:0000256" key="3">
    <source>
        <dbReference type="ARBA" id="ARBA00021330"/>
    </source>
</evidence>
<evidence type="ECO:0000256" key="6">
    <source>
        <dbReference type="ARBA" id="ARBA00022691"/>
    </source>
</evidence>